<name>A0AAV9ULU3_9PEZI</name>
<dbReference type="AlphaFoldDB" id="A0AAV9ULU3"/>
<feature type="compositionally biased region" description="Basic and acidic residues" evidence="1">
    <location>
        <begin position="332"/>
        <end position="342"/>
    </location>
</feature>
<organism evidence="2 3">
    <name type="scientific">Orbilia blumenaviensis</name>
    <dbReference type="NCBI Taxonomy" id="1796055"/>
    <lineage>
        <taxon>Eukaryota</taxon>
        <taxon>Fungi</taxon>
        <taxon>Dikarya</taxon>
        <taxon>Ascomycota</taxon>
        <taxon>Pezizomycotina</taxon>
        <taxon>Orbiliomycetes</taxon>
        <taxon>Orbiliales</taxon>
        <taxon>Orbiliaceae</taxon>
        <taxon>Orbilia</taxon>
    </lineage>
</organism>
<feature type="compositionally biased region" description="Polar residues" evidence="1">
    <location>
        <begin position="386"/>
        <end position="396"/>
    </location>
</feature>
<feature type="compositionally biased region" description="Low complexity" evidence="1">
    <location>
        <begin position="176"/>
        <end position="186"/>
    </location>
</feature>
<dbReference type="Proteomes" id="UP001373714">
    <property type="component" value="Unassembled WGS sequence"/>
</dbReference>
<feature type="compositionally biased region" description="Basic and acidic residues" evidence="1">
    <location>
        <begin position="269"/>
        <end position="291"/>
    </location>
</feature>
<feature type="compositionally biased region" description="Polar residues" evidence="1">
    <location>
        <begin position="423"/>
        <end position="435"/>
    </location>
</feature>
<feature type="region of interest" description="Disordered" evidence="1">
    <location>
        <begin position="160"/>
        <end position="521"/>
    </location>
</feature>
<reference evidence="2 3" key="1">
    <citation type="submission" date="2019-10" db="EMBL/GenBank/DDBJ databases">
        <authorList>
            <person name="Palmer J.M."/>
        </authorList>
    </citation>
    <scope>NUCLEOTIDE SEQUENCE [LARGE SCALE GENOMIC DNA]</scope>
    <source>
        <strain evidence="2 3">TWF730</strain>
    </source>
</reference>
<evidence type="ECO:0000313" key="3">
    <source>
        <dbReference type="Proteomes" id="UP001373714"/>
    </source>
</evidence>
<feature type="region of interest" description="Disordered" evidence="1">
    <location>
        <begin position="55"/>
        <end position="77"/>
    </location>
</feature>
<feature type="compositionally biased region" description="Low complexity" evidence="1">
    <location>
        <begin position="459"/>
        <end position="481"/>
    </location>
</feature>
<sequence length="653" mass="73194">MSTPSSPLSLDAKTKFQQLWAQFGTAFMEEPMLRDHSRRVEDLVRENERLRLEVTSAKAEQTRQSSEHRNTAEELESLREEVNQEVKSGMERVQERNAALARKDKEVMGLRMEMKGMEAIWAQERQRFRQTIRLLKDELESQTLAHDKLRKNVAVLTGNYDSGDDEYDEEEEEELANQAELQLQAERSLQAGASYRRASRRLQVEETPGVEETNGHIAPEEDEDEDDYHQVGNGDVYAIEDGEEDDEEQAEPGGDEDEGPAEEDEEEETALRPEDHDVEPAKKNNSEKAESDDVPEPEQPLRRSTRIRHSEAATTVEPINGNETVQLTGTKRGRDESSDRATVDGTNQIPEAETERNGVPPTQPEAAENSDVVERPAKRTRRQTERYSNALESNKNFAKIMTPPATSPPFLPSVLPRRRSPTRKQTSLSQTSTPVNRRGSKRGAAAAQTAKAEAEAEAEATAPTAPASAPPKTKATQTAKSPAKKPAKAPPKSPAKAPKSPARPLRSPRLTKKSQPKSPWSAYPTKMFDFTLVSGFKHGRSLIVGDEKIRDQMEGLLPRTTDRIREVAVTPGFWRSYAHKRNSQRIAQGLDPHCAFTSQFPLNSTEVETENQWEDGTDFACSNCLREGIVCFTVGRRLDTEKYGATYRPPKRS</sequence>
<gene>
    <name evidence="2" type="ORF">TWF730_001695</name>
</gene>
<dbReference type="EMBL" id="JAVHNS010000010">
    <property type="protein sequence ID" value="KAK6342217.1"/>
    <property type="molecule type" value="Genomic_DNA"/>
</dbReference>
<feature type="compositionally biased region" description="Basic and acidic residues" evidence="1">
    <location>
        <begin position="65"/>
        <end position="77"/>
    </location>
</feature>
<evidence type="ECO:0000256" key="1">
    <source>
        <dbReference type="SAM" id="MobiDB-lite"/>
    </source>
</evidence>
<evidence type="ECO:0000313" key="2">
    <source>
        <dbReference type="EMBL" id="KAK6342217.1"/>
    </source>
</evidence>
<proteinExistence type="predicted"/>
<accession>A0AAV9ULU3</accession>
<feature type="compositionally biased region" description="Acidic residues" evidence="1">
    <location>
        <begin position="162"/>
        <end position="175"/>
    </location>
</feature>
<feature type="compositionally biased region" description="Basic and acidic residues" evidence="1">
    <location>
        <begin position="372"/>
        <end position="385"/>
    </location>
</feature>
<keyword evidence="3" id="KW-1185">Reference proteome</keyword>
<feature type="compositionally biased region" description="Acidic residues" evidence="1">
    <location>
        <begin position="238"/>
        <end position="268"/>
    </location>
</feature>
<protein>
    <submittedName>
        <fullName evidence="2">Uncharacterized protein</fullName>
    </submittedName>
</protein>
<comment type="caution">
    <text evidence="2">The sequence shown here is derived from an EMBL/GenBank/DDBJ whole genome shotgun (WGS) entry which is preliminary data.</text>
</comment>